<gene>
    <name evidence="2" type="ORF">KACHI17_23340</name>
</gene>
<sequence length="429" mass="51160">MTVIYTPHISPRLQYIVAHLFEGSAGITTSIEEYHDTIGVKINYSNTKMIDSELWIIPSGLLQEKNIRDQSIEITYWQQLPVFFSTKGSIPFDIFSAAFYVLSRYEEYLPHEKDPYGRYAYTNSIAWKYQFLDQPVLDLWMKQLELVLKQQQSSWHLPIRIFSIEPTYDIDQAYRYLWLSPFRNIRGYFFDLFQGQFDHVTTRMKVLSGKQKDSYDIYDWLDALHIQYQLDPIYFFLMAEKRNSIDKNIDPYTRGMQQLISRHAGKYTIGIHPSAQSNSDIDRLNRECQLLQYHADQKIERSRQHYVIMDFPDTYRRLIQSGILHDYSMGYGAVNGFRASIAHSFYWYDLLNEQTTNLRIHPFCYMDSTAIFHERLNAEMAMERMSGLYETVKKVNGTFSFILHNHFLAEQSEWMIWRQLYEDFLKKYC</sequence>
<evidence type="ECO:0000313" key="2">
    <source>
        <dbReference type="EMBL" id="BFG71453.1"/>
    </source>
</evidence>
<protein>
    <recommendedName>
        <fullName evidence="1">DUF7033 domain-containing protein</fullName>
    </recommendedName>
</protein>
<name>A0AAT9GLF4_9BACT</name>
<reference evidence="2" key="1">
    <citation type="submission" date="2024-02" db="EMBL/GenBank/DDBJ databases">
        <title>Sediminibacterium planktonica sp. nov. and Sediminibacterium longus sp. nov., isolated from surface lake and river water.</title>
        <authorList>
            <person name="Watanabe K."/>
            <person name="Takemine S."/>
            <person name="Ishii Y."/>
            <person name="Ogata Y."/>
            <person name="Shindo C."/>
            <person name="Suda W."/>
        </authorList>
    </citation>
    <scope>NUCLEOTIDE SEQUENCE</scope>
    <source>
        <strain evidence="2">KACHI17</strain>
    </source>
</reference>
<dbReference type="CDD" id="cd10931">
    <property type="entry name" value="CE4_u7"/>
    <property type="match status" value="1"/>
</dbReference>
<feature type="domain" description="DUF7033" evidence="1">
    <location>
        <begin position="90"/>
        <end position="176"/>
    </location>
</feature>
<proteinExistence type="predicted"/>
<dbReference type="AlphaFoldDB" id="A0AAT9GLF4"/>
<accession>A0AAT9GLF4</accession>
<dbReference type="EMBL" id="AP029612">
    <property type="protein sequence ID" value="BFG71453.1"/>
    <property type="molecule type" value="Genomic_DNA"/>
</dbReference>
<evidence type="ECO:0000259" key="1">
    <source>
        <dbReference type="Pfam" id="PF23019"/>
    </source>
</evidence>
<dbReference type="Pfam" id="PF23019">
    <property type="entry name" value="DUF7033"/>
    <property type="match status" value="1"/>
</dbReference>
<dbReference type="InterPro" id="IPR054297">
    <property type="entry name" value="DUF7033"/>
</dbReference>
<organism evidence="2">
    <name type="scientific">Sediminibacterium sp. KACHI17</name>
    <dbReference type="NCBI Taxonomy" id="1751071"/>
    <lineage>
        <taxon>Bacteria</taxon>
        <taxon>Pseudomonadati</taxon>
        <taxon>Bacteroidota</taxon>
        <taxon>Chitinophagia</taxon>
        <taxon>Chitinophagales</taxon>
        <taxon>Chitinophagaceae</taxon>
        <taxon>Sediminibacterium</taxon>
    </lineage>
</organism>
<dbReference type="RefSeq" id="WP_353549084.1">
    <property type="nucleotide sequence ID" value="NZ_AP029612.1"/>
</dbReference>